<dbReference type="GO" id="GO:0008270">
    <property type="term" value="F:zinc ion binding"/>
    <property type="evidence" value="ECO:0007669"/>
    <property type="project" value="InterPro"/>
</dbReference>
<dbReference type="Proteomes" id="UP000199752">
    <property type="component" value="Chromosome 1"/>
</dbReference>
<dbReference type="Gene3D" id="3.40.630.10">
    <property type="entry name" value="Zn peptidases"/>
    <property type="match status" value="1"/>
</dbReference>
<feature type="domain" description="Peptidase M14" evidence="9">
    <location>
        <begin position="81"/>
        <end position="435"/>
    </location>
</feature>
<feature type="active site" description="Proton donor/acceptor" evidence="7">
    <location>
        <position position="402"/>
    </location>
</feature>
<keyword evidence="4" id="KW-0378">Hydrolase</keyword>
<dbReference type="VEuPathDB" id="CryptoDB:GY17_00001034"/>
<dbReference type="PANTHER" id="PTHR11705:SF143">
    <property type="entry name" value="SLL0236 PROTEIN"/>
    <property type="match status" value="1"/>
</dbReference>
<protein>
    <recommendedName>
        <fullName evidence="9">Peptidase M14 domain-containing protein</fullName>
    </recommendedName>
</protein>
<evidence type="ECO:0000256" key="1">
    <source>
        <dbReference type="ARBA" id="ARBA00001947"/>
    </source>
</evidence>
<evidence type="ECO:0000313" key="10">
    <source>
        <dbReference type="EMBL" id="CUV03978.1"/>
    </source>
</evidence>
<evidence type="ECO:0000256" key="8">
    <source>
        <dbReference type="SAM" id="Phobius"/>
    </source>
</evidence>
<dbReference type="AlphaFoldDB" id="A0A0S4TAE9"/>
<dbReference type="SMART" id="SM00631">
    <property type="entry name" value="Zn_pept"/>
    <property type="match status" value="1"/>
</dbReference>
<evidence type="ECO:0000256" key="7">
    <source>
        <dbReference type="PROSITE-ProRule" id="PRU01379"/>
    </source>
</evidence>
<evidence type="ECO:0000256" key="4">
    <source>
        <dbReference type="ARBA" id="ARBA00022801"/>
    </source>
</evidence>
<keyword evidence="5" id="KW-0862">Zinc</keyword>
<keyword evidence="3" id="KW-0645">Protease</keyword>
<dbReference type="VEuPathDB" id="CryptoDB:ChTU502y2012_302g0185"/>
<reference evidence="10" key="1">
    <citation type="submission" date="2015-08" db="EMBL/GenBank/DDBJ databases">
        <authorList>
            <person name="Babu N.S."/>
            <person name="Beckwith C.J."/>
            <person name="Beseler K.G."/>
            <person name="Brison A."/>
            <person name="Carone J.V."/>
            <person name="Caskin T.P."/>
            <person name="Diamond M."/>
            <person name="Durham M.E."/>
            <person name="Foxe J.M."/>
            <person name="Go M."/>
            <person name="Henderson B.A."/>
            <person name="Jones I.B."/>
            <person name="McGettigan J.A."/>
            <person name="Micheletti S.J."/>
            <person name="Nasrallah M.E."/>
            <person name="Ortiz D."/>
            <person name="Piller C.R."/>
            <person name="Privatt S.R."/>
            <person name="Schneider S.L."/>
            <person name="Sharp S."/>
            <person name="Smith T.C."/>
            <person name="Stanton J.D."/>
            <person name="Ullery H.E."/>
            <person name="Wilson R.J."/>
            <person name="Serrano M.G."/>
            <person name="Buck G."/>
            <person name="Lee V."/>
            <person name="Wang Y."/>
            <person name="Carvalho R."/>
            <person name="Voegtly L."/>
            <person name="Shi R."/>
            <person name="Duckworth R."/>
            <person name="Johnson A."/>
            <person name="Loviza R."/>
            <person name="Walstead R."/>
            <person name="Shah Z."/>
            <person name="Kiflezghi M."/>
            <person name="Wade K."/>
            <person name="Ball S.L."/>
            <person name="Bradley K.W."/>
            <person name="Asai D.J."/>
            <person name="Bowman C.A."/>
            <person name="Russell D.A."/>
            <person name="Pope W.H."/>
            <person name="Jacobs-Sera D."/>
            <person name="Hendrix R.W."/>
            <person name="Hatfull G.F."/>
        </authorList>
    </citation>
    <scope>NUCLEOTIDE SEQUENCE [LARGE SCALE GENOMIC DNA]</scope>
</reference>
<dbReference type="SUPFAM" id="SSF53187">
    <property type="entry name" value="Zn-dependent exopeptidases"/>
    <property type="match status" value="1"/>
</dbReference>
<keyword evidence="8" id="KW-0472">Membrane</keyword>
<accession>A0A0S4TAE9</accession>
<keyword evidence="8" id="KW-1133">Transmembrane helix</keyword>
<dbReference type="PROSITE" id="PS52035">
    <property type="entry name" value="PEPTIDASE_M14"/>
    <property type="match status" value="1"/>
</dbReference>
<comment type="cofactor">
    <cofactor evidence="1">
        <name>Zn(2+)</name>
        <dbReference type="ChEBI" id="CHEBI:29105"/>
    </cofactor>
</comment>
<dbReference type="InterPro" id="IPR000834">
    <property type="entry name" value="Peptidase_M14"/>
</dbReference>
<keyword evidence="6" id="KW-0482">Metalloprotease</keyword>
<dbReference type="GO" id="GO:0005615">
    <property type="term" value="C:extracellular space"/>
    <property type="evidence" value="ECO:0007669"/>
    <property type="project" value="TreeGrafter"/>
</dbReference>
<dbReference type="VEuPathDB" id="CryptoDB:CHUDEA1_370"/>
<dbReference type="Pfam" id="PF00246">
    <property type="entry name" value="Peptidase_M14"/>
    <property type="match status" value="1"/>
</dbReference>
<comment type="similarity">
    <text evidence="2 7">Belongs to the peptidase M14 family.</text>
</comment>
<dbReference type="PANTHER" id="PTHR11705">
    <property type="entry name" value="PROTEASE FAMILY M14 CARBOXYPEPTIDASE A,B"/>
    <property type="match status" value="1"/>
</dbReference>
<dbReference type="PRINTS" id="PR00765">
    <property type="entry name" value="CRBOXYPTASEA"/>
</dbReference>
<dbReference type="VEuPathDB" id="CryptoDB:Chro.10047"/>
<sequence>MKKQRKPSDIISFLTIIFLIFIYKVFGYVERPERKLQYSREQISTIPDDYLELGIPDMDYGVENQDLRRILYSLNRGSLRSFPTLNEAMIILDNLASQFGPNFMRKHKIGTSFEGRPIDAYRVGFFSKMDGSYSEDSYFYINQGKKPAFLLTSMHHSREPAGLTTGIYFITKLMEDAIYKQDPASNFLLSNIDIWYVPFVNPDGYAAIERTRNYGIRKNQRKTCNSGRSDEDGVDINRNYDFNFKNSLVSKCDPQEYSGEYPFSEPETRAIRDLVNNVKSFVTAVNLHTFGDLWTIPWNCCKNKDLNENIASIYNELKYEILISSPSCIIRTLMHMKGPFFVNSAKKGFDSTFFTKSRNEFENASNYCFSSAARNPTMDYEASGEADDYLLAVHNIISLSPEIGSEYFGFYPPQSEIFPIAKKYYPQILAVASKSTIELSISASLHLQMHSEVNHGKLEFSMFNSGLSSICSNITYETHKNDSKGTSECHTIFTWELLSSNCKQDSKFDPGKTKFGEYSAGFRYRTSNFKELNSTVSMENECNTQQLLISLGKQKKENGKDEFKFVRGFVLNDSVESRSSRGFKVNFKYKNSSINIASKSNSNPNFIIHTCIANIRNKHTNGICQCGFIKFPDNNSNSNTALIVHSSSSDYLCNQLYLRKNDFPPYSEIYLDIERNSKNKQSIIFLNNEPADFGRNLTYLSVCIISVTIVTIISILYSIYYKKYYTESTKAINSCAVQVTSETYSKV</sequence>
<evidence type="ECO:0000259" key="9">
    <source>
        <dbReference type="PROSITE" id="PS52035"/>
    </source>
</evidence>
<evidence type="ECO:0000256" key="3">
    <source>
        <dbReference type="ARBA" id="ARBA00022670"/>
    </source>
</evidence>
<organism evidence="10">
    <name type="scientific">Cryptosporidium hominis</name>
    <dbReference type="NCBI Taxonomy" id="237895"/>
    <lineage>
        <taxon>Eukaryota</taxon>
        <taxon>Sar</taxon>
        <taxon>Alveolata</taxon>
        <taxon>Apicomplexa</taxon>
        <taxon>Conoidasida</taxon>
        <taxon>Coccidia</taxon>
        <taxon>Eucoccidiorida</taxon>
        <taxon>Eimeriorina</taxon>
        <taxon>Cryptosporidiidae</taxon>
        <taxon>Cryptosporidium</taxon>
    </lineage>
</organism>
<proteinExistence type="inferred from homology"/>
<feature type="transmembrane region" description="Helical" evidence="8">
    <location>
        <begin position="697"/>
        <end position="720"/>
    </location>
</feature>
<dbReference type="EMBL" id="LN877947">
    <property type="protein sequence ID" value="CUV03978.1"/>
    <property type="molecule type" value="Genomic_DNA"/>
</dbReference>
<dbReference type="GO" id="GO:0006508">
    <property type="term" value="P:proteolysis"/>
    <property type="evidence" value="ECO:0007669"/>
    <property type="project" value="UniProtKB-KW"/>
</dbReference>
<evidence type="ECO:0000256" key="2">
    <source>
        <dbReference type="ARBA" id="ARBA00005988"/>
    </source>
</evidence>
<keyword evidence="8" id="KW-0812">Transmembrane</keyword>
<evidence type="ECO:0000256" key="6">
    <source>
        <dbReference type="ARBA" id="ARBA00023049"/>
    </source>
</evidence>
<gene>
    <name evidence="10" type="ORF">CHUDEA1_370</name>
</gene>
<dbReference type="GO" id="GO:0004181">
    <property type="term" value="F:metallocarboxypeptidase activity"/>
    <property type="evidence" value="ECO:0007669"/>
    <property type="project" value="InterPro"/>
</dbReference>
<evidence type="ECO:0000256" key="5">
    <source>
        <dbReference type="ARBA" id="ARBA00022833"/>
    </source>
</evidence>
<name>A0A0S4TAE9_CRYHO</name>